<dbReference type="RefSeq" id="WP_067681307.1">
    <property type="nucleotide sequence ID" value="NZ_CP016591.1"/>
</dbReference>
<dbReference type="InterPro" id="IPR050595">
    <property type="entry name" value="Bact_response_regulator"/>
</dbReference>
<accession>A0A1B2AGK5</accession>
<dbReference type="EMBL" id="CP016591">
    <property type="protein sequence ID" value="ANY21270.1"/>
    <property type="molecule type" value="Genomic_DNA"/>
</dbReference>
<feature type="domain" description="Response regulatory" evidence="3">
    <location>
        <begin position="3"/>
        <end position="119"/>
    </location>
</feature>
<name>A0A1B2AGK5_9SPHN</name>
<dbReference type="GO" id="GO:0000160">
    <property type="term" value="P:phosphorelay signal transduction system"/>
    <property type="evidence" value="ECO:0007669"/>
    <property type="project" value="InterPro"/>
</dbReference>
<dbReference type="STRING" id="692370.A6F68_02780"/>
<dbReference type="PANTHER" id="PTHR44591">
    <property type="entry name" value="STRESS RESPONSE REGULATOR PROTEIN 1"/>
    <property type="match status" value="1"/>
</dbReference>
<proteinExistence type="predicted"/>
<dbReference type="Pfam" id="PF00072">
    <property type="entry name" value="Response_reg"/>
    <property type="match status" value="1"/>
</dbReference>
<dbReference type="PANTHER" id="PTHR44591:SF3">
    <property type="entry name" value="RESPONSE REGULATORY DOMAIN-CONTAINING PROTEIN"/>
    <property type="match status" value="1"/>
</dbReference>
<dbReference type="InterPro" id="IPR011006">
    <property type="entry name" value="CheY-like_superfamily"/>
</dbReference>
<keyword evidence="5" id="KW-1185">Reference proteome</keyword>
<dbReference type="Gene3D" id="3.40.50.2300">
    <property type="match status" value="1"/>
</dbReference>
<keyword evidence="1 2" id="KW-0597">Phosphoprotein</keyword>
<organism evidence="4 5">
    <name type="scientific">Tsuneonella dongtanensis</name>
    <dbReference type="NCBI Taxonomy" id="692370"/>
    <lineage>
        <taxon>Bacteria</taxon>
        <taxon>Pseudomonadati</taxon>
        <taxon>Pseudomonadota</taxon>
        <taxon>Alphaproteobacteria</taxon>
        <taxon>Sphingomonadales</taxon>
        <taxon>Erythrobacteraceae</taxon>
        <taxon>Tsuneonella</taxon>
    </lineage>
</organism>
<evidence type="ECO:0000256" key="2">
    <source>
        <dbReference type="PROSITE-ProRule" id="PRU00169"/>
    </source>
</evidence>
<evidence type="ECO:0000259" key="3">
    <source>
        <dbReference type="PROSITE" id="PS50110"/>
    </source>
</evidence>
<dbReference type="AlphaFoldDB" id="A0A1B2AGK5"/>
<gene>
    <name evidence="4" type="primary">phoP</name>
    <name evidence="4" type="ORF">A6F68_02780</name>
</gene>
<dbReference type="CDD" id="cd17574">
    <property type="entry name" value="REC_OmpR"/>
    <property type="match status" value="1"/>
</dbReference>
<dbReference type="KEGG" id="ado:A6F68_02780"/>
<feature type="modified residue" description="4-aspartylphosphate" evidence="2">
    <location>
        <position position="52"/>
    </location>
</feature>
<evidence type="ECO:0000313" key="4">
    <source>
        <dbReference type="EMBL" id="ANY21270.1"/>
    </source>
</evidence>
<evidence type="ECO:0000313" key="5">
    <source>
        <dbReference type="Proteomes" id="UP000092932"/>
    </source>
</evidence>
<dbReference type="SUPFAM" id="SSF52172">
    <property type="entry name" value="CheY-like"/>
    <property type="match status" value="1"/>
</dbReference>
<dbReference type="SMART" id="SM00448">
    <property type="entry name" value="REC"/>
    <property type="match status" value="1"/>
</dbReference>
<dbReference type="Proteomes" id="UP000092932">
    <property type="component" value="Chromosome"/>
</dbReference>
<protein>
    <submittedName>
        <fullName evidence="4">Alkaline phosphatase synthesis transcriptional regulatory protein PhoP</fullName>
    </submittedName>
</protein>
<reference evidence="4 5" key="1">
    <citation type="submission" date="2016-07" db="EMBL/GenBank/DDBJ databases">
        <title>Complete genome sequence of Altererythrobacter dongtanensis KCTC 22672, a type strain with esterase isolated from tidal flat.</title>
        <authorList>
            <person name="Cheng H."/>
            <person name="Wu Y.-H."/>
            <person name="Zhou P."/>
            <person name="Huo Y.-Y."/>
            <person name="Wang C.-S."/>
            <person name="Xu X.-W."/>
        </authorList>
    </citation>
    <scope>NUCLEOTIDE SEQUENCE [LARGE SCALE GENOMIC DNA]</scope>
    <source>
        <strain evidence="4 5">KCTC 22672</strain>
    </source>
</reference>
<evidence type="ECO:0000256" key="1">
    <source>
        <dbReference type="ARBA" id="ARBA00022553"/>
    </source>
</evidence>
<dbReference type="InterPro" id="IPR001789">
    <property type="entry name" value="Sig_transdc_resp-reg_receiver"/>
</dbReference>
<dbReference type="OrthoDB" id="9786548at2"/>
<dbReference type="PROSITE" id="PS50110">
    <property type="entry name" value="RESPONSE_REGULATORY"/>
    <property type="match status" value="1"/>
</dbReference>
<sequence>MSLIVLAEDDEISAATTIDALAKAGHAVAHFTDGLQAIEAVRFRLPHLLILDCNMPRLSGIEALRIVRQGEGLVSLPVLMLTGRETLADQQIARFEGANAYLVKPATPEDIVYQAEKLIHLAALRGPSMEELAEENDRRARMRLVGPANAARRFC</sequence>